<dbReference type="KEGG" id="tdf:H9L22_09990"/>
<protein>
    <submittedName>
        <fullName evidence="3">Rho termination factor N-terminal domain-containing protein</fullName>
    </submittedName>
</protein>
<accession>A0A7H0H287</accession>
<dbReference type="SUPFAM" id="SSF68912">
    <property type="entry name" value="Rho N-terminal domain-like"/>
    <property type="match status" value="1"/>
</dbReference>
<sequence length="90" mass="9934">MPRKQDPGPSVKDKELYEALRREGNSKEKSARIANAAAATSRSAVGHKGATAEDYEDRTVSELRRRAAEIGVKGRSTMRKAELIEALRTH</sequence>
<dbReference type="EMBL" id="CP060789">
    <property type="protein sequence ID" value="QNP54653.1"/>
    <property type="molecule type" value="Genomic_DNA"/>
</dbReference>
<dbReference type="AlphaFoldDB" id="A0A7H0H287"/>
<reference evidence="3 4" key="1">
    <citation type="submission" date="2020-08" db="EMBL/GenBank/DDBJ databases">
        <title>Genome sequence of Tessaracoccus defluvii JCM 17540T.</title>
        <authorList>
            <person name="Hyun D.-W."/>
            <person name="Bae J.-W."/>
        </authorList>
    </citation>
    <scope>NUCLEOTIDE SEQUENCE [LARGE SCALE GENOMIC DNA]</scope>
    <source>
        <strain evidence="3 4">JCM 17540</strain>
    </source>
</reference>
<dbReference type="Pfam" id="PF23855">
    <property type="entry name" value="DUF7218"/>
    <property type="match status" value="1"/>
</dbReference>
<name>A0A7H0H287_9ACTN</name>
<feature type="region of interest" description="Disordered" evidence="1">
    <location>
        <begin position="21"/>
        <end position="58"/>
    </location>
</feature>
<gene>
    <name evidence="3" type="ORF">H9L22_09990</name>
</gene>
<evidence type="ECO:0000259" key="2">
    <source>
        <dbReference type="Pfam" id="PF07498"/>
    </source>
</evidence>
<dbReference type="GO" id="GO:0006353">
    <property type="term" value="P:DNA-templated transcription termination"/>
    <property type="evidence" value="ECO:0007669"/>
    <property type="project" value="InterPro"/>
</dbReference>
<evidence type="ECO:0000313" key="4">
    <source>
        <dbReference type="Proteomes" id="UP000516117"/>
    </source>
</evidence>
<dbReference type="InterPro" id="IPR011112">
    <property type="entry name" value="Rho-like_N"/>
</dbReference>
<feature type="compositionally biased region" description="Basic and acidic residues" evidence="1">
    <location>
        <begin position="21"/>
        <end position="31"/>
    </location>
</feature>
<dbReference type="Proteomes" id="UP000516117">
    <property type="component" value="Chromosome"/>
</dbReference>
<proteinExistence type="predicted"/>
<keyword evidence="4" id="KW-1185">Reference proteome</keyword>
<dbReference type="RefSeq" id="WP_187719791.1">
    <property type="nucleotide sequence ID" value="NZ_BAABBL010000008.1"/>
</dbReference>
<organism evidence="3 4">
    <name type="scientific">Tessaracoccus defluvii</name>
    <dbReference type="NCBI Taxonomy" id="1285901"/>
    <lineage>
        <taxon>Bacteria</taxon>
        <taxon>Bacillati</taxon>
        <taxon>Actinomycetota</taxon>
        <taxon>Actinomycetes</taxon>
        <taxon>Propionibacteriales</taxon>
        <taxon>Propionibacteriaceae</taxon>
        <taxon>Tessaracoccus</taxon>
    </lineage>
</organism>
<dbReference type="Pfam" id="PF07498">
    <property type="entry name" value="Rho_N"/>
    <property type="match status" value="1"/>
</dbReference>
<dbReference type="InterPro" id="IPR036269">
    <property type="entry name" value="Rho_N_sf"/>
</dbReference>
<feature type="domain" description="Rho termination factor-like N-terminal" evidence="2">
    <location>
        <begin position="55"/>
        <end position="87"/>
    </location>
</feature>
<evidence type="ECO:0000256" key="1">
    <source>
        <dbReference type="SAM" id="MobiDB-lite"/>
    </source>
</evidence>
<evidence type="ECO:0000313" key="3">
    <source>
        <dbReference type="EMBL" id="QNP54653.1"/>
    </source>
</evidence>
<dbReference type="InterPro" id="IPR055642">
    <property type="entry name" value="DUF7218"/>
</dbReference>
<feature type="compositionally biased region" description="Low complexity" evidence="1">
    <location>
        <begin position="32"/>
        <end position="44"/>
    </location>
</feature>